<accession>A0A6N8FW61</accession>
<dbReference type="AlphaFoldDB" id="A0A6N8FW61"/>
<evidence type="ECO:0000313" key="1">
    <source>
        <dbReference type="EMBL" id="MUL37303.1"/>
    </source>
</evidence>
<name>A0A6N8FW61_9CHRO</name>
<dbReference type="InterPro" id="IPR007460">
    <property type="entry name" value="BrnT_toxin"/>
</dbReference>
<gene>
    <name evidence="1" type="ORF">BWI75_13380</name>
</gene>
<keyword evidence="2" id="KW-1185">Reference proteome</keyword>
<evidence type="ECO:0008006" key="3">
    <source>
        <dbReference type="Google" id="ProtNLM"/>
    </source>
</evidence>
<dbReference type="RefSeq" id="WP_105219164.1">
    <property type="nucleotide sequence ID" value="NZ_CAWNSU010000030.1"/>
</dbReference>
<protein>
    <recommendedName>
        <fullName evidence="3">BrnT family toxin</fullName>
    </recommendedName>
</protein>
<dbReference type="Proteomes" id="UP000441797">
    <property type="component" value="Unassembled WGS sequence"/>
</dbReference>
<dbReference type="Pfam" id="PF04365">
    <property type="entry name" value="BrnT_toxin"/>
    <property type="match status" value="1"/>
</dbReference>
<organism evidence="1 2">
    <name type="scientific">Gloeocapsopsis dulcis AAB1 = 1H9</name>
    <dbReference type="NCBI Taxonomy" id="1433147"/>
    <lineage>
        <taxon>Bacteria</taxon>
        <taxon>Bacillati</taxon>
        <taxon>Cyanobacteriota</taxon>
        <taxon>Cyanophyceae</taxon>
        <taxon>Oscillatoriophycideae</taxon>
        <taxon>Chroococcales</taxon>
        <taxon>Chroococcaceae</taxon>
        <taxon>Gloeocapsopsis</taxon>
        <taxon>Gloeocapsopsis dulcis</taxon>
    </lineage>
</organism>
<dbReference type="EMBL" id="NAPY01000019">
    <property type="protein sequence ID" value="MUL37303.1"/>
    <property type="molecule type" value="Genomic_DNA"/>
</dbReference>
<reference evidence="1 2" key="1">
    <citation type="journal article" date="2019" name="Front. Microbiol.">
        <title>Genomic Features for Desiccation Tolerance and Sugar Biosynthesis in the Extremophile Gloeocapsopsis sp. UTEX B3054.</title>
        <authorList>
            <person name="Urrejola C."/>
            <person name="Alcorta J."/>
            <person name="Salas L."/>
            <person name="Vasquez M."/>
            <person name="Polz M.F."/>
            <person name="Vicuna R."/>
            <person name="Diez B."/>
        </authorList>
    </citation>
    <scope>NUCLEOTIDE SEQUENCE [LARGE SCALE GENOMIC DNA]</scope>
    <source>
        <strain evidence="1 2">1H9</strain>
    </source>
</reference>
<dbReference type="OrthoDB" id="428036at2"/>
<dbReference type="Gene3D" id="3.10.450.530">
    <property type="entry name" value="Ribonuclease toxin, BrnT, of type II toxin-antitoxin system"/>
    <property type="match status" value="1"/>
</dbReference>
<dbReference type="InterPro" id="IPR038573">
    <property type="entry name" value="BrnT_sf"/>
</dbReference>
<sequence length="95" mass="11434">MKFEWDEHKNQSNLAKHGFDFADAFRIFNLPMVVEFDEREDYGEDRCIGIGLLDRRVVVVIYTEPNEETVRIISLRKALSHERRRYEQYLKNRLG</sequence>
<evidence type="ECO:0000313" key="2">
    <source>
        <dbReference type="Proteomes" id="UP000441797"/>
    </source>
</evidence>
<comment type="caution">
    <text evidence="1">The sequence shown here is derived from an EMBL/GenBank/DDBJ whole genome shotgun (WGS) entry which is preliminary data.</text>
</comment>
<proteinExistence type="predicted"/>